<name>K5W733_PHACS</name>
<dbReference type="InterPro" id="IPR050364">
    <property type="entry name" value="Cytochrome_P450_fung"/>
</dbReference>
<keyword evidence="5 13" id="KW-0349">Heme</keyword>
<dbReference type="InterPro" id="IPR001128">
    <property type="entry name" value="Cyt_P450"/>
</dbReference>
<evidence type="ECO:0000256" key="6">
    <source>
        <dbReference type="ARBA" id="ARBA00022692"/>
    </source>
</evidence>
<dbReference type="PANTHER" id="PTHR46300">
    <property type="entry name" value="P450, PUTATIVE (EUROFUNG)-RELATED-RELATED"/>
    <property type="match status" value="1"/>
</dbReference>
<evidence type="ECO:0000256" key="7">
    <source>
        <dbReference type="ARBA" id="ARBA00022723"/>
    </source>
</evidence>
<evidence type="ECO:0000256" key="13">
    <source>
        <dbReference type="PIRSR" id="PIRSR602401-1"/>
    </source>
</evidence>
<dbReference type="GO" id="GO:0020037">
    <property type="term" value="F:heme binding"/>
    <property type="evidence" value="ECO:0007669"/>
    <property type="project" value="InterPro"/>
</dbReference>
<evidence type="ECO:0000256" key="11">
    <source>
        <dbReference type="ARBA" id="ARBA00023033"/>
    </source>
</evidence>
<comment type="pathway">
    <text evidence="3">Secondary metabolite biosynthesis.</text>
</comment>
<keyword evidence="12" id="KW-0472">Membrane</keyword>
<keyword evidence="10 13" id="KW-0408">Iron</keyword>
<protein>
    <recommendedName>
        <fullName evidence="17">Cytochrome P450</fullName>
    </recommendedName>
</protein>
<dbReference type="PROSITE" id="PS00086">
    <property type="entry name" value="CYTOCHROME_P450"/>
    <property type="match status" value="1"/>
</dbReference>
<dbReference type="GO" id="GO:0016020">
    <property type="term" value="C:membrane"/>
    <property type="evidence" value="ECO:0007669"/>
    <property type="project" value="UniProtKB-SubCell"/>
</dbReference>
<keyword evidence="16" id="KW-1185">Reference proteome</keyword>
<feature type="binding site" description="axial binding residue" evidence="13">
    <location>
        <position position="457"/>
    </location>
    <ligand>
        <name>heme</name>
        <dbReference type="ChEBI" id="CHEBI:30413"/>
    </ligand>
    <ligandPart>
        <name>Fe</name>
        <dbReference type="ChEBI" id="CHEBI:18248"/>
    </ligandPart>
</feature>
<sequence length="531" mass="59106">MGSLTSTTCTALCVGCLTYILLRAYRMFAGTTAARGLAKLPGPRGWPLVGYLRPIEKPVCVTYRQWSDDYNSDILGMNMLGTNIVIANTLKVATELLETRSAIYSDRPNAGLTMLRELVGFDWNLGLARYDSYWRDLRKGASQGFHPQAIVRYRPTEIKATLKLLRNLIEMPEDFRRCIKYFAGQQILPNTYGLEIQDSNDPYIAAAERAVHIAVACVVPGTFLVDLIPMLKYVPEWFPGAGFKRQGREWRKDVDVAFNAAFDAMKARDDIPSDCMARPLLEKMLGHEDPAYAENVVKATLGSMYIGGADTTTSTLETFFLAMTLHPEVLQEAQHSVDRVCEGRLPDFSDYDALPWIHAIVRECLRWRPVGPMNLAHTSTKDDIYEGYYIPKGSLVLANVWAILHDPEAYADPEAFNPRRFLRPRSGADAADAEDVELDSTVRHPMVAAFGFGRRICPGRHMAYESLWIAVSSVVAAFDITKAIDANGAVIEPSGEYTDGFLSAPMPFRCCIRPRSPAHAAMVQAALEQEG</sequence>
<evidence type="ECO:0000256" key="1">
    <source>
        <dbReference type="ARBA" id="ARBA00001971"/>
    </source>
</evidence>
<evidence type="ECO:0000256" key="12">
    <source>
        <dbReference type="ARBA" id="ARBA00023136"/>
    </source>
</evidence>
<evidence type="ECO:0000256" key="2">
    <source>
        <dbReference type="ARBA" id="ARBA00004167"/>
    </source>
</evidence>
<dbReference type="GO" id="GO:0005506">
    <property type="term" value="F:iron ion binding"/>
    <property type="evidence" value="ECO:0007669"/>
    <property type="project" value="InterPro"/>
</dbReference>
<keyword evidence="8" id="KW-1133">Transmembrane helix</keyword>
<dbReference type="InterPro" id="IPR017972">
    <property type="entry name" value="Cyt_P450_CS"/>
</dbReference>
<reference evidence="15 16" key="1">
    <citation type="journal article" date="2012" name="BMC Genomics">
        <title>Comparative genomics of the white-rot fungi, Phanerochaete carnosa and P. chrysosporium, to elucidate the genetic basis of the distinct wood types they colonize.</title>
        <authorList>
            <person name="Suzuki H."/>
            <person name="MacDonald J."/>
            <person name="Syed K."/>
            <person name="Salamov A."/>
            <person name="Hori C."/>
            <person name="Aerts A."/>
            <person name="Henrissat B."/>
            <person name="Wiebenga A."/>
            <person name="vanKuyk P.A."/>
            <person name="Barry K."/>
            <person name="Lindquist E."/>
            <person name="LaButti K."/>
            <person name="Lapidus A."/>
            <person name="Lucas S."/>
            <person name="Coutinho P."/>
            <person name="Gong Y."/>
            <person name="Samejima M."/>
            <person name="Mahadevan R."/>
            <person name="Abou-Zaid M."/>
            <person name="de Vries R.P."/>
            <person name="Igarashi K."/>
            <person name="Yadav J.S."/>
            <person name="Grigoriev I.V."/>
            <person name="Master E.R."/>
        </authorList>
    </citation>
    <scope>NUCLEOTIDE SEQUENCE [LARGE SCALE GENOMIC DNA]</scope>
    <source>
        <strain evidence="15 16">HHB-10118-sp</strain>
    </source>
</reference>
<dbReference type="HOGENOM" id="CLU_001570_2_3_1"/>
<gene>
    <name evidence="15" type="ORF">PHACADRAFT_208506</name>
</gene>
<accession>K5W733</accession>
<dbReference type="Proteomes" id="UP000008370">
    <property type="component" value="Unassembled WGS sequence"/>
</dbReference>
<dbReference type="CDD" id="cd11065">
    <property type="entry name" value="CYP64-like"/>
    <property type="match status" value="1"/>
</dbReference>
<dbReference type="GeneID" id="18912756"/>
<dbReference type="GO" id="GO:0016705">
    <property type="term" value="F:oxidoreductase activity, acting on paired donors, with incorporation or reduction of molecular oxygen"/>
    <property type="evidence" value="ECO:0007669"/>
    <property type="project" value="InterPro"/>
</dbReference>
<dbReference type="PANTHER" id="PTHR46300:SF7">
    <property type="entry name" value="P450, PUTATIVE (EUROFUNG)-RELATED"/>
    <property type="match status" value="1"/>
</dbReference>
<dbReference type="OrthoDB" id="2789670at2759"/>
<dbReference type="SUPFAM" id="SSF48264">
    <property type="entry name" value="Cytochrome P450"/>
    <property type="match status" value="1"/>
</dbReference>
<comment type="similarity">
    <text evidence="4 14">Belongs to the cytochrome P450 family.</text>
</comment>
<evidence type="ECO:0000313" key="16">
    <source>
        <dbReference type="Proteomes" id="UP000008370"/>
    </source>
</evidence>
<proteinExistence type="inferred from homology"/>
<dbReference type="RefSeq" id="XP_007395314.1">
    <property type="nucleotide sequence ID" value="XM_007395252.1"/>
</dbReference>
<dbReference type="Pfam" id="PF00067">
    <property type="entry name" value="p450"/>
    <property type="match status" value="1"/>
</dbReference>
<dbReference type="PRINTS" id="PR00385">
    <property type="entry name" value="P450"/>
</dbReference>
<evidence type="ECO:0000256" key="4">
    <source>
        <dbReference type="ARBA" id="ARBA00010617"/>
    </source>
</evidence>
<dbReference type="GO" id="GO:0004497">
    <property type="term" value="F:monooxygenase activity"/>
    <property type="evidence" value="ECO:0007669"/>
    <property type="project" value="UniProtKB-KW"/>
</dbReference>
<comment type="cofactor">
    <cofactor evidence="1 13">
        <name>heme</name>
        <dbReference type="ChEBI" id="CHEBI:30413"/>
    </cofactor>
</comment>
<evidence type="ECO:0000256" key="3">
    <source>
        <dbReference type="ARBA" id="ARBA00005179"/>
    </source>
</evidence>
<dbReference type="EMBL" id="JH930472">
    <property type="protein sequence ID" value="EKM54965.1"/>
    <property type="molecule type" value="Genomic_DNA"/>
</dbReference>
<keyword evidence="11 14" id="KW-0503">Monooxygenase</keyword>
<keyword evidence="7 13" id="KW-0479">Metal-binding</keyword>
<dbReference type="PRINTS" id="PR00463">
    <property type="entry name" value="EP450I"/>
</dbReference>
<evidence type="ECO:0000313" key="15">
    <source>
        <dbReference type="EMBL" id="EKM54965.1"/>
    </source>
</evidence>
<dbReference type="InParanoid" id="K5W733"/>
<dbReference type="KEGG" id="pco:PHACADRAFT_208506"/>
<evidence type="ECO:0000256" key="8">
    <source>
        <dbReference type="ARBA" id="ARBA00022989"/>
    </source>
</evidence>
<evidence type="ECO:0000256" key="14">
    <source>
        <dbReference type="RuleBase" id="RU000461"/>
    </source>
</evidence>
<evidence type="ECO:0000256" key="10">
    <source>
        <dbReference type="ARBA" id="ARBA00023004"/>
    </source>
</evidence>
<evidence type="ECO:0008006" key="17">
    <source>
        <dbReference type="Google" id="ProtNLM"/>
    </source>
</evidence>
<dbReference type="InterPro" id="IPR002401">
    <property type="entry name" value="Cyt_P450_E_grp-I"/>
</dbReference>
<dbReference type="InterPro" id="IPR036396">
    <property type="entry name" value="Cyt_P450_sf"/>
</dbReference>
<comment type="subcellular location">
    <subcellularLocation>
        <location evidence="2">Membrane</location>
        <topology evidence="2">Single-pass membrane protein</topology>
    </subcellularLocation>
</comment>
<evidence type="ECO:0000256" key="5">
    <source>
        <dbReference type="ARBA" id="ARBA00022617"/>
    </source>
</evidence>
<keyword evidence="9 14" id="KW-0560">Oxidoreductase</keyword>
<evidence type="ECO:0000256" key="9">
    <source>
        <dbReference type="ARBA" id="ARBA00023002"/>
    </source>
</evidence>
<dbReference type="AlphaFoldDB" id="K5W733"/>
<dbReference type="Gene3D" id="1.10.630.10">
    <property type="entry name" value="Cytochrome P450"/>
    <property type="match status" value="1"/>
</dbReference>
<organism evidence="15 16">
    <name type="scientific">Phanerochaete carnosa (strain HHB-10118-sp)</name>
    <name type="common">White-rot fungus</name>
    <name type="synonym">Peniophora carnosa</name>
    <dbReference type="NCBI Taxonomy" id="650164"/>
    <lineage>
        <taxon>Eukaryota</taxon>
        <taxon>Fungi</taxon>
        <taxon>Dikarya</taxon>
        <taxon>Basidiomycota</taxon>
        <taxon>Agaricomycotina</taxon>
        <taxon>Agaricomycetes</taxon>
        <taxon>Polyporales</taxon>
        <taxon>Phanerochaetaceae</taxon>
        <taxon>Phanerochaete</taxon>
    </lineage>
</organism>
<keyword evidence="6" id="KW-0812">Transmembrane</keyword>